<protein>
    <submittedName>
        <fullName evidence="2">Mu-like prophage major head subunit gpT family protein</fullName>
    </submittedName>
</protein>
<accession>A0ABS9CTZ0</accession>
<comment type="caution">
    <text evidence="2">The sequence shown here is derived from an EMBL/GenBank/DDBJ whole genome shotgun (WGS) entry which is preliminary data.</text>
</comment>
<dbReference type="RefSeq" id="WP_235224414.1">
    <property type="nucleotide sequence ID" value="NZ_JAKGAQ010000001.1"/>
</dbReference>
<dbReference type="EMBL" id="JAKGAQ010000001">
    <property type="protein sequence ID" value="MCF2870309.1"/>
    <property type="molecule type" value="Genomic_DNA"/>
</dbReference>
<dbReference type="Proteomes" id="UP001200557">
    <property type="component" value="Unassembled WGS sequence"/>
</dbReference>
<feature type="region of interest" description="Disordered" evidence="1">
    <location>
        <begin position="157"/>
        <end position="208"/>
    </location>
</feature>
<keyword evidence="3" id="KW-1185">Reference proteome</keyword>
<name>A0ABS9CTZ0_9RHOB</name>
<sequence>MLDVYTPLDGETIQRTATAAPETWNPKTLTVDVIAATENAVQRRDAAGVYDERLTMATLDLRAVDVPVYDSHRGGTARDVIGIVEGYRIEGGNLLATLRLSQAEDVAPVVARVAEGTLTGVSIGYAVAAWTESVVDGVRVKTPKAWGLREISLTPNPADPASRVRHQSTPPVTVPVGSIQNSTEQTQNGGAAMPDPVLETTTTPEVAERTRRTEIRTIVRTAGLPAETADDLIDQNATLDQAKAAAFDATQTRTAPVIRTHTAQNDDPAVIVRRQSDALAVRMAGGDCPAEAQQYLGESMLDLARTSLARSGVATRGMNADDVLTRAAHGTSDFPLVVSNAMGKVALDAYKAAECPIKTLCRQRILPNFKDSTSIRLGEMGRLEEIAESGEITHTSRAENGETMALKTYARGLNVSRNLLINDDMNLLGDMTSAFGEAAAQTEADILVELVTGNPNLSDGTAVFDASRGNLSGSGVALGSVGSESALDEARKAMRRIKGLDGKTLISATPKYLLVGPDLETAAEKLLATIQPNNTGDVNPFGGKLTLLVEPRITDDSWYVFADPARLPSLVYGYLAAAQGVQIQRTEAWDTLGLKYRAFLDFGAGWTDWRGAYLNEGDS</sequence>
<evidence type="ECO:0000313" key="2">
    <source>
        <dbReference type="EMBL" id="MCF2870309.1"/>
    </source>
</evidence>
<dbReference type="Pfam" id="PF25209">
    <property type="entry name" value="Phage_capsid_4"/>
    <property type="match status" value="1"/>
</dbReference>
<evidence type="ECO:0000313" key="3">
    <source>
        <dbReference type="Proteomes" id="UP001200557"/>
    </source>
</evidence>
<reference evidence="2 3" key="1">
    <citation type="submission" date="2022-01" db="EMBL/GenBank/DDBJ databases">
        <title>Octadecabacter sp. nov., isolated from a marine alga.</title>
        <authorList>
            <person name="Jin M.S."/>
            <person name="Kim H.M."/>
            <person name="Han D.M."/>
            <person name="Jung J.J."/>
            <person name="Jeon C.O."/>
        </authorList>
    </citation>
    <scope>NUCLEOTIDE SEQUENCE [LARGE SCALE GENOMIC DNA]</scope>
    <source>
        <strain evidence="2 3">G9-8</strain>
    </source>
</reference>
<proteinExistence type="predicted"/>
<organism evidence="2 3">
    <name type="scientific">Octadecabacter dasysiphoniae</name>
    <dbReference type="NCBI Taxonomy" id="2909341"/>
    <lineage>
        <taxon>Bacteria</taxon>
        <taxon>Pseudomonadati</taxon>
        <taxon>Pseudomonadota</taxon>
        <taxon>Alphaproteobacteria</taxon>
        <taxon>Rhodobacterales</taxon>
        <taxon>Roseobacteraceae</taxon>
        <taxon>Octadecabacter</taxon>
    </lineage>
</organism>
<dbReference type="NCBIfam" id="NF045541">
    <property type="entry name" value="scaf_prot_MCP2"/>
    <property type="match status" value="1"/>
</dbReference>
<feature type="compositionally biased region" description="Polar residues" evidence="1">
    <location>
        <begin position="178"/>
        <end position="189"/>
    </location>
</feature>
<gene>
    <name evidence="2" type="ORF">L0664_04450</name>
</gene>
<evidence type="ECO:0000256" key="1">
    <source>
        <dbReference type="SAM" id="MobiDB-lite"/>
    </source>
</evidence>